<sequence>MAAVDEALSGVPDRKFLKETAKDFPRGTDEIWRAAGHQTGRESVAAQMPRRADRVIPSPRPNILRCYLYGE</sequence>
<dbReference type="EMBL" id="BAAAZO010000003">
    <property type="protein sequence ID" value="GAA3605240.1"/>
    <property type="molecule type" value="Genomic_DNA"/>
</dbReference>
<evidence type="ECO:0000313" key="2">
    <source>
        <dbReference type="Proteomes" id="UP001501074"/>
    </source>
</evidence>
<organism evidence="1 2">
    <name type="scientific">Kineosporia mesophila</name>
    <dbReference type="NCBI Taxonomy" id="566012"/>
    <lineage>
        <taxon>Bacteria</taxon>
        <taxon>Bacillati</taxon>
        <taxon>Actinomycetota</taxon>
        <taxon>Actinomycetes</taxon>
        <taxon>Kineosporiales</taxon>
        <taxon>Kineosporiaceae</taxon>
        <taxon>Kineosporia</taxon>
    </lineage>
</organism>
<evidence type="ECO:0000313" key="1">
    <source>
        <dbReference type="EMBL" id="GAA3605240.1"/>
    </source>
</evidence>
<protein>
    <submittedName>
        <fullName evidence="1">Uncharacterized protein</fullName>
    </submittedName>
</protein>
<comment type="caution">
    <text evidence="1">The sequence shown here is derived from an EMBL/GenBank/DDBJ whole genome shotgun (WGS) entry which is preliminary data.</text>
</comment>
<dbReference type="Proteomes" id="UP001501074">
    <property type="component" value="Unassembled WGS sequence"/>
</dbReference>
<name>A0ABP6ZDM2_9ACTN</name>
<keyword evidence="2" id="KW-1185">Reference proteome</keyword>
<proteinExistence type="predicted"/>
<gene>
    <name evidence="1" type="ORF">GCM10022223_21230</name>
</gene>
<accession>A0ABP6ZDM2</accession>
<reference evidence="2" key="1">
    <citation type="journal article" date="2019" name="Int. J. Syst. Evol. Microbiol.">
        <title>The Global Catalogue of Microorganisms (GCM) 10K type strain sequencing project: providing services to taxonomists for standard genome sequencing and annotation.</title>
        <authorList>
            <consortium name="The Broad Institute Genomics Platform"/>
            <consortium name="The Broad Institute Genome Sequencing Center for Infectious Disease"/>
            <person name="Wu L."/>
            <person name="Ma J."/>
        </authorList>
    </citation>
    <scope>NUCLEOTIDE SEQUENCE [LARGE SCALE GENOMIC DNA]</scope>
    <source>
        <strain evidence="2">JCM 16902</strain>
    </source>
</reference>